<keyword evidence="3" id="KW-1003">Cell membrane</keyword>
<dbReference type="GO" id="GO:0005886">
    <property type="term" value="C:plasma membrane"/>
    <property type="evidence" value="ECO:0007669"/>
    <property type="project" value="UniProtKB-SubCell"/>
</dbReference>
<evidence type="ECO:0000256" key="7">
    <source>
        <dbReference type="SAM" id="Phobius"/>
    </source>
</evidence>
<dbReference type="PANTHER" id="PTHR43549">
    <property type="entry name" value="MULTIDRUG RESISTANCE PROTEIN YPNP-RELATED"/>
    <property type="match status" value="1"/>
</dbReference>
<evidence type="ECO:0000256" key="1">
    <source>
        <dbReference type="ARBA" id="ARBA00004651"/>
    </source>
</evidence>
<feature type="transmembrane region" description="Helical" evidence="7">
    <location>
        <begin position="12"/>
        <end position="34"/>
    </location>
</feature>
<evidence type="ECO:0000313" key="8">
    <source>
        <dbReference type="EMBL" id="SQB14208.1"/>
    </source>
</evidence>
<evidence type="ECO:0000256" key="4">
    <source>
        <dbReference type="ARBA" id="ARBA00022692"/>
    </source>
</evidence>
<comment type="subcellular location">
    <subcellularLocation>
        <location evidence="1">Cell membrane</location>
        <topology evidence="1">Multi-pass membrane protein</topology>
    </subcellularLocation>
</comment>
<dbReference type="GO" id="GO:0015297">
    <property type="term" value="F:antiporter activity"/>
    <property type="evidence" value="ECO:0007669"/>
    <property type="project" value="InterPro"/>
</dbReference>
<proteinExistence type="predicted"/>
<organism evidence="8 9">
    <name type="scientific">Enterocloster clostridioformis</name>
    <dbReference type="NCBI Taxonomy" id="1531"/>
    <lineage>
        <taxon>Bacteria</taxon>
        <taxon>Bacillati</taxon>
        <taxon>Bacillota</taxon>
        <taxon>Clostridia</taxon>
        <taxon>Lachnospirales</taxon>
        <taxon>Lachnospiraceae</taxon>
        <taxon>Enterocloster</taxon>
    </lineage>
</organism>
<keyword evidence="9" id="KW-1185">Reference proteome</keyword>
<dbReference type="Proteomes" id="UP000251853">
    <property type="component" value="Unassembled WGS sequence"/>
</dbReference>
<evidence type="ECO:0000256" key="2">
    <source>
        <dbReference type="ARBA" id="ARBA00022448"/>
    </source>
</evidence>
<dbReference type="Pfam" id="PF01554">
    <property type="entry name" value="MatE"/>
    <property type="match status" value="1"/>
</dbReference>
<evidence type="ECO:0000313" key="9">
    <source>
        <dbReference type="Proteomes" id="UP000251853"/>
    </source>
</evidence>
<dbReference type="EMBL" id="UAVW01000015">
    <property type="protein sequence ID" value="SQB14208.1"/>
    <property type="molecule type" value="Genomic_DNA"/>
</dbReference>
<keyword evidence="5 7" id="KW-1133">Transmembrane helix</keyword>
<dbReference type="InterPro" id="IPR002528">
    <property type="entry name" value="MATE_fam"/>
</dbReference>
<accession>A0A2X2UCN9</accession>
<dbReference type="GO" id="GO:0042910">
    <property type="term" value="F:xenobiotic transmembrane transporter activity"/>
    <property type="evidence" value="ECO:0007669"/>
    <property type="project" value="InterPro"/>
</dbReference>
<gene>
    <name evidence="8" type="ORF">NCTC11224_03240</name>
</gene>
<feature type="transmembrane region" description="Helical" evidence="7">
    <location>
        <begin position="64"/>
        <end position="84"/>
    </location>
</feature>
<keyword evidence="4 7" id="KW-0812">Transmembrane</keyword>
<dbReference type="AlphaFoldDB" id="A0A2X2UCN9"/>
<feature type="transmembrane region" description="Helical" evidence="7">
    <location>
        <begin position="104"/>
        <end position="122"/>
    </location>
</feature>
<reference evidence="8 9" key="1">
    <citation type="submission" date="2018-06" db="EMBL/GenBank/DDBJ databases">
        <authorList>
            <consortium name="Pathogen Informatics"/>
            <person name="Doyle S."/>
        </authorList>
    </citation>
    <scope>NUCLEOTIDE SEQUENCE [LARGE SCALE GENOMIC DNA]</scope>
    <source>
        <strain evidence="8 9">NCTC11224</strain>
    </source>
</reference>
<keyword evidence="2" id="KW-0813">Transport</keyword>
<evidence type="ECO:0000256" key="3">
    <source>
        <dbReference type="ARBA" id="ARBA00022475"/>
    </source>
</evidence>
<evidence type="ECO:0000256" key="6">
    <source>
        <dbReference type="ARBA" id="ARBA00023136"/>
    </source>
</evidence>
<sequence length="138" mass="14563">MKKSYEIDMTSGPLLGKILLFSIPLMLSGILQLLFNAADIIVVGRFAGSGALAAVGSTSSLINLLINVFVGLSVGVNVLVARYYGAQNDRDVSETVHTAVTTSIVSGLILVVLGILLANPLLRLMGTLRTFWASRSSI</sequence>
<dbReference type="InterPro" id="IPR052031">
    <property type="entry name" value="Membrane_Transporter-Flippase"/>
</dbReference>
<protein>
    <submittedName>
        <fullName evidence="8">Putative efflux protein, MATE family</fullName>
    </submittedName>
</protein>
<dbReference type="PANTHER" id="PTHR43549:SF3">
    <property type="entry name" value="MULTIDRUG RESISTANCE PROTEIN YPNP-RELATED"/>
    <property type="match status" value="1"/>
</dbReference>
<keyword evidence="6 7" id="KW-0472">Membrane</keyword>
<feature type="transmembrane region" description="Helical" evidence="7">
    <location>
        <begin position="40"/>
        <end position="57"/>
    </location>
</feature>
<evidence type="ECO:0000256" key="5">
    <source>
        <dbReference type="ARBA" id="ARBA00022989"/>
    </source>
</evidence>
<name>A0A2X2UCN9_9FIRM</name>